<dbReference type="EMBL" id="AKCU01000012">
    <property type="protein sequence ID" value="EKV21907.1"/>
    <property type="molecule type" value="Genomic_DNA"/>
</dbReference>
<dbReference type="KEGG" id="pdp:PDIP_02220"/>
<gene>
    <name evidence="2" type="ORF">PDIP_02220</name>
</gene>
<proteinExistence type="predicted"/>
<organism evidence="2 3">
    <name type="scientific">Penicillium digitatum (strain Pd1 / CECT 20795)</name>
    <name type="common">Green mold</name>
    <dbReference type="NCBI Taxonomy" id="1170230"/>
    <lineage>
        <taxon>Eukaryota</taxon>
        <taxon>Fungi</taxon>
        <taxon>Dikarya</taxon>
        <taxon>Ascomycota</taxon>
        <taxon>Pezizomycotina</taxon>
        <taxon>Eurotiomycetes</taxon>
        <taxon>Eurotiomycetidae</taxon>
        <taxon>Eurotiales</taxon>
        <taxon>Aspergillaceae</taxon>
        <taxon>Penicillium</taxon>
    </lineage>
</organism>
<keyword evidence="1" id="KW-0812">Transmembrane</keyword>
<keyword evidence="1" id="KW-0472">Membrane</keyword>
<dbReference type="HOGENOM" id="CLU_2923348_0_0_1"/>
<dbReference type="Proteomes" id="UP000009886">
    <property type="component" value="Unassembled WGS sequence"/>
</dbReference>
<comment type="caution">
    <text evidence="2">The sequence shown here is derived from an EMBL/GenBank/DDBJ whole genome shotgun (WGS) entry which is preliminary data.</text>
</comment>
<accession>K9GKX0</accession>
<sequence length="61" mass="7214">MGQLRNSESPKQFWMYVVATIILAVITLGIWDLWTHKEQARKRNFCTLKRVTPHEAKEDVE</sequence>
<dbReference type="VEuPathDB" id="FungiDB:PDIP_02220"/>
<dbReference type="AlphaFoldDB" id="K9GKX0"/>
<reference evidence="3" key="1">
    <citation type="journal article" date="2012" name="BMC Genomics">
        <title>Genome sequence of the necrotrophic fungus Penicillium digitatum, the main postharvest pathogen of citrus.</title>
        <authorList>
            <person name="Marcet-Houben M."/>
            <person name="Ballester A.-R."/>
            <person name="de la Fuente B."/>
            <person name="Harries E."/>
            <person name="Marcos J.F."/>
            <person name="Gonzalez-Candelas L."/>
            <person name="Gabaldon T."/>
        </authorList>
    </citation>
    <scope>NUCLEOTIDE SEQUENCE [LARGE SCALE GENOMIC DNA]</scope>
    <source>
        <strain evidence="3">Pd1 / CECT 20795</strain>
    </source>
</reference>
<protein>
    <submittedName>
        <fullName evidence="2">Uncharacterized protein</fullName>
    </submittedName>
</protein>
<dbReference type="OrthoDB" id="1046782at2759"/>
<feature type="transmembrane region" description="Helical" evidence="1">
    <location>
        <begin position="13"/>
        <end position="34"/>
    </location>
</feature>
<evidence type="ECO:0000313" key="3">
    <source>
        <dbReference type="Proteomes" id="UP000009886"/>
    </source>
</evidence>
<evidence type="ECO:0000256" key="1">
    <source>
        <dbReference type="SAM" id="Phobius"/>
    </source>
</evidence>
<keyword evidence="1" id="KW-1133">Transmembrane helix</keyword>
<name>K9GKX0_PEND1</name>
<evidence type="ECO:0000313" key="2">
    <source>
        <dbReference type="EMBL" id="EKV21907.1"/>
    </source>
</evidence>